<dbReference type="CDD" id="cd04458">
    <property type="entry name" value="CSP_CDS"/>
    <property type="match status" value="1"/>
</dbReference>
<evidence type="ECO:0000256" key="1">
    <source>
        <dbReference type="ARBA" id="ARBA00022553"/>
    </source>
</evidence>
<evidence type="ECO:0000313" key="4">
    <source>
        <dbReference type="EMBL" id="OUY06091.1"/>
    </source>
</evidence>
<evidence type="ECO:0000259" key="3">
    <source>
        <dbReference type="PROSITE" id="PS51857"/>
    </source>
</evidence>
<dbReference type="Pfam" id="PF05901">
    <property type="entry name" value="Excalibur"/>
    <property type="match status" value="1"/>
</dbReference>
<dbReference type="SUPFAM" id="SSF50249">
    <property type="entry name" value="Nucleic acid-binding proteins"/>
    <property type="match status" value="1"/>
</dbReference>
<keyword evidence="2" id="KW-0472">Membrane</keyword>
<feature type="transmembrane region" description="Helical" evidence="2">
    <location>
        <begin position="96"/>
        <end position="117"/>
    </location>
</feature>
<dbReference type="GO" id="GO:0043488">
    <property type="term" value="P:regulation of mRNA stability"/>
    <property type="evidence" value="ECO:0007669"/>
    <property type="project" value="TreeGrafter"/>
</dbReference>
<evidence type="ECO:0000313" key="5">
    <source>
        <dbReference type="Proteomes" id="UP000196536"/>
    </source>
</evidence>
<dbReference type="InterPro" id="IPR012340">
    <property type="entry name" value="NA-bd_OB-fold"/>
</dbReference>
<dbReference type="InterPro" id="IPR002059">
    <property type="entry name" value="CSP_DNA-bd"/>
</dbReference>
<dbReference type="PROSITE" id="PS51857">
    <property type="entry name" value="CSD_2"/>
    <property type="match status" value="1"/>
</dbReference>
<dbReference type="GO" id="GO:0003730">
    <property type="term" value="F:mRNA 3'-UTR binding"/>
    <property type="evidence" value="ECO:0007669"/>
    <property type="project" value="TreeGrafter"/>
</dbReference>
<dbReference type="Proteomes" id="UP000196536">
    <property type="component" value="Unassembled WGS sequence"/>
</dbReference>
<organism evidence="4 5">
    <name type="scientific">Acinetobacter populi</name>
    <dbReference type="NCBI Taxonomy" id="1582270"/>
    <lineage>
        <taxon>Bacteria</taxon>
        <taxon>Pseudomonadati</taxon>
        <taxon>Pseudomonadota</taxon>
        <taxon>Gammaproteobacteria</taxon>
        <taxon>Moraxellales</taxon>
        <taxon>Moraxellaceae</taxon>
        <taxon>Acinetobacter</taxon>
    </lineage>
</organism>
<dbReference type="PANTHER" id="PTHR12962:SF1">
    <property type="entry name" value="COLD SHOCK DOMAIN-CONTAINING PROTEIN CG9705"/>
    <property type="match status" value="1"/>
</dbReference>
<dbReference type="Gene3D" id="2.40.50.140">
    <property type="entry name" value="Nucleic acid-binding proteins"/>
    <property type="match status" value="1"/>
</dbReference>
<dbReference type="EMBL" id="NEXX01000006">
    <property type="protein sequence ID" value="OUY06091.1"/>
    <property type="molecule type" value="Genomic_DNA"/>
</dbReference>
<dbReference type="InterPro" id="IPR011129">
    <property type="entry name" value="CSD"/>
</dbReference>
<gene>
    <name evidence="4" type="ORF">CAP51_15455</name>
</gene>
<dbReference type="AlphaFoldDB" id="A0A1Z9YV63"/>
<evidence type="ECO:0000256" key="2">
    <source>
        <dbReference type="SAM" id="Phobius"/>
    </source>
</evidence>
<accession>A0A1Z9YV63</accession>
<keyword evidence="2" id="KW-0812">Transmembrane</keyword>
<protein>
    <recommendedName>
        <fullName evidence="3">CSD domain-containing protein</fullName>
    </recommendedName>
</protein>
<dbReference type="SMART" id="SM00894">
    <property type="entry name" value="Excalibur"/>
    <property type="match status" value="1"/>
</dbReference>
<dbReference type="Pfam" id="PF00313">
    <property type="entry name" value="CSD"/>
    <property type="match status" value="1"/>
</dbReference>
<dbReference type="InterPro" id="IPR052069">
    <property type="entry name" value="Ca-reg_mRNA-binding_domain"/>
</dbReference>
<feature type="domain" description="CSD" evidence="3">
    <location>
        <begin position="2"/>
        <end position="65"/>
    </location>
</feature>
<dbReference type="OrthoDB" id="72963at2"/>
<keyword evidence="5" id="KW-1185">Reference proteome</keyword>
<dbReference type="InterPro" id="IPR008613">
    <property type="entry name" value="Excalibur_Ca-bd_domain"/>
</dbReference>
<keyword evidence="1" id="KW-0597">Phosphoprotein</keyword>
<comment type="caution">
    <text evidence="4">The sequence shown here is derived from an EMBL/GenBank/DDBJ whole genome shotgun (WGS) entry which is preliminary data.</text>
</comment>
<sequence length="196" mass="22106">MIKTGKIKKYNQDRGFGFIESDTDGKAIFFHIKDFPKGSLPQIGEELTFSVGKDGEKIKAVNIVRLDFPLERNLNHSAKSHKNNLKPIYKKKSESMSVFSFMSRIILIGGAAFFIYIQIQNYVQRSNLAHQPISNETLRIANQQVDSSSNSFTCDGRIHCSQMNSKAEANWFVRNCPGTKMDGDGDGDACENDSRW</sequence>
<dbReference type="SMART" id="SM00357">
    <property type="entry name" value="CSP"/>
    <property type="match status" value="1"/>
</dbReference>
<proteinExistence type="predicted"/>
<dbReference type="PANTHER" id="PTHR12962">
    <property type="entry name" value="CALCIUM-REGULATED HEAT STABLE PROTEIN CRHSP-24-RELATED"/>
    <property type="match status" value="1"/>
</dbReference>
<keyword evidence="2" id="KW-1133">Transmembrane helix</keyword>
<reference evidence="4 5" key="1">
    <citation type="submission" date="2017-05" db="EMBL/GenBank/DDBJ databases">
        <title>Acinetobacter populi ANC 5415 (= PBJ7), whole genome shotgun sequencing project.</title>
        <authorList>
            <person name="Nemec A."/>
            <person name="Radolfova-Krizova L."/>
        </authorList>
    </citation>
    <scope>NUCLEOTIDE SEQUENCE [LARGE SCALE GENOMIC DNA]</scope>
    <source>
        <strain evidence="4 5">PBJ7</strain>
    </source>
</reference>
<dbReference type="GO" id="GO:0005829">
    <property type="term" value="C:cytosol"/>
    <property type="evidence" value="ECO:0007669"/>
    <property type="project" value="UniProtKB-ARBA"/>
</dbReference>
<dbReference type="RefSeq" id="WP_087621643.1">
    <property type="nucleotide sequence ID" value="NZ_NEXX01000006.1"/>
</dbReference>
<name>A0A1Z9YV63_9GAMM</name>